<dbReference type="InterPro" id="IPR016137">
    <property type="entry name" value="RGS"/>
</dbReference>
<dbReference type="Proteomes" id="UP000664859">
    <property type="component" value="Unassembled WGS sequence"/>
</dbReference>
<comment type="caution">
    <text evidence="3">The sequence shown here is derived from an EMBL/GenBank/DDBJ whole genome shotgun (WGS) entry which is preliminary data.</text>
</comment>
<dbReference type="InterPro" id="IPR036305">
    <property type="entry name" value="RGS_sf"/>
</dbReference>
<dbReference type="SUPFAM" id="SSF48097">
    <property type="entry name" value="Regulator of G-protein signaling, RGS"/>
    <property type="match status" value="2"/>
</dbReference>
<keyword evidence="4" id="KW-1185">Reference proteome</keyword>
<dbReference type="AlphaFoldDB" id="A0A835Z6K3"/>
<accession>A0A835Z6K3</accession>
<feature type="domain" description="RGS" evidence="2">
    <location>
        <begin position="514"/>
        <end position="756"/>
    </location>
</feature>
<dbReference type="PANTHER" id="PTHR10845:SF192">
    <property type="entry name" value="DOUBLE HIT, ISOFORM B"/>
    <property type="match status" value="1"/>
</dbReference>
<dbReference type="SMART" id="SM00315">
    <property type="entry name" value="RGS"/>
    <property type="match status" value="2"/>
</dbReference>
<feature type="region of interest" description="Disordered" evidence="1">
    <location>
        <begin position="781"/>
        <end position="803"/>
    </location>
</feature>
<dbReference type="PANTHER" id="PTHR10845">
    <property type="entry name" value="REGULATOR OF G PROTEIN SIGNALING"/>
    <property type="match status" value="1"/>
</dbReference>
<dbReference type="Gene3D" id="1.10.167.10">
    <property type="entry name" value="Regulator of G-protein Signalling 4, domain 2"/>
    <property type="match status" value="2"/>
</dbReference>
<name>A0A835Z6K3_9STRA</name>
<reference evidence="3" key="1">
    <citation type="submission" date="2021-02" db="EMBL/GenBank/DDBJ databases">
        <title>First Annotated Genome of the Yellow-green Alga Tribonema minus.</title>
        <authorList>
            <person name="Mahan K.M."/>
        </authorList>
    </citation>
    <scope>NUCLEOTIDE SEQUENCE</scope>
    <source>
        <strain evidence="3">UTEX B ZZ1240</strain>
    </source>
</reference>
<gene>
    <name evidence="3" type="ORF">JKP88DRAFT_253634</name>
</gene>
<evidence type="ECO:0000256" key="1">
    <source>
        <dbReference type="SAM" id="MobiDB-lite"/>
    </source>
</evidence>
<dbReference type="EMBL" id="JAFCMP010000075">
    <property type="protein sequence ID" value="KAG5188166.1"/>
    <property type="molecule type" value="Genomic_DNA"/>
</dbReference>
<evidence type="ECO:0000259" key="2">
    <source>
        <dbReference type="PROSITE" id="PS50132"/>
    </source>
</evidence>
<sequence>MLHREAATSDLDRLSRFFRELLSDPDDSVAPSSSQRSTITSQGALHYKQRTGLRGCFRDYLSCRHLAEHLLLAWLDMEQLKRACDRFVRCVKGANREEGAKGGSDDLRRLLEDTACKCDDMYNKYMGEQATHSVNICVGPETRADINKSVQHLLKVVERAYETVPAPSSTNTKAATAILKSPLLMDHKDVELDQQAEQVTAIKAVRKYVTSAQTKIFTTMLFDFLPGFITSEQSKASSKGPGNLIGADIRAILEKGVHAAQLHSAMGTPLSPVASENVTAATAMARNSFIGIGLTRGSSDSAPSDAVVASMQLHQVVADPCCSMYLESYLTRVADQIKALGVPVGTAPPPPAGAAVTSLGFTPDLVISCLLEIDDFKRSEGKYHRTHRANLILARYATPELGCQELIALKDIKRDFIDPTMFDLVYVLLSTRLLVDHAAGFLASPEFKDLERVLASHQTTAATVVDTAAKVTNIRAYVIEKLGLKDTAAVQRLSANQQVRAAATAKNVEDLLKTLEGVLSLALGRSLFKRFSIQQFQEENVCFYLEVMHYKNEQYLVPPDGSAIYLDGTEAGGTAADSAITFLNSTQAASNPVCAIEYRRFIIVIWCMPLETLHDAPGTATKNADPNSPDGEMTLAEMRRLRAEHICKKYIEVGSRRQINISSAMRNNILHTVRRTAPAASTASGTLTGPVALEDPQCSDDDSDTGSVSNPALTADSSKWAPPLNVFNMAQREVLHLMKLNLWLKFQGSPFYNSLNRQVRKRAAIGVMVKAGQISTALLQGTTSTAPGDSTGKRTGASVRGTS</sequence>
<proteinExistence type="predicted"/>
<feature type="compositionally biased region" description="Polar residues" evidence="1">
    <location>
        <begin position="705"/>
        <end position="715"/>
    </location>
</feature>
<evidence type="ECO:0000313" key="3">
    <source>
        <dbReference type="EMBL" id="KAG5188166.1"/>
    </source>
</evidence>
<protein>
    <recommendedName>
        <fullName evidence="2">RGS domain-containing protein</fullName>
    </recommendedName>
</protein>
<evidence type="ECO:0000313" key="4">
    <source>
        <dbReference type="Proteomes" id="UP000664859"/>
    </source>
</evidence>
<organism evidence="3 4">
    <name type="scientific">Tribonema minus</name>
    <dbReference type="NCBI Taxonomy" id="303371"/>
    <lineage>
        <taxon>Eukaryota</taxon>
        <taxon>Sar</taxon>
        <taxon>Stramenopiles</taxon>
        <taxon>Ochrophyta</taxon>
        <taxon>PX clade</taxon>
        <taxon>Xanthophyceae</taxon>
        <taxon>Tribonematales</taxon>
        <taxon>Tribonemataceae</taxon>
        <taxon>Tribonema</taxon>
    </lineage>
</organism>
<dbReference type="PROSITE" id="PS50132">
    <property type="entry name" value="RGS"/>
    <property type="match status" value="1"/>
</dbReference>
<dbReference type="InterPro" id="IPR044926">
    <property type="entry name" value="RGS_subdomain_2"/>
</dbReference>
<feature type="region of interest" description="Disordered" evidence="1">
    <location>
        <begin position="680"/>
        <end position="715"/>
    </location>
</feature>